<dbReference type="GO" id="GO:0034475">
    <property type="term" value="P:U4 snRNA 3'-end processing"/>
    <property type="evidence" value="ECO:0007669"/>
    <property type="project" value="TreeGrafter"/>
</dbReference>
<dbReference type="SUPFAM" id="SSF50249">
    <property type="entry name" value="Nucleic acid-binding proteins"/>
    <property type="match status" value="1"/>
</dbReference>
<dbReference type="GO" id="GO:0071034">
    <property type="term" value="P:CUT catabolic process"/>
    <property type="evidence" value="ECO:0007669"/>
    <property type="project" value="TreeGrafter"/>
</dbReference>
<evidence type="ECO:0000313" key="11">
    <source>
        <dbReference type="EMBL" id="CAK0783367.1"/>
    </source>
</evidence>
<dbReference type="FunFam" id="2.40.50.140:FF:000112">
    <property type="entry name" value="Exosome complex component RRP40"/>
    <property type="match status" value="1"/>
</dbReference>
<dbReference type="InterPro" id="IPR037319">
    <property type="entry name" value="Rrp40_S1"/>
</dbReference>
<sequence>MSSGKLQVVGPGDAIADLPDTGEVRVGAGVIAADRLLRTVRAGVPRQTKNRKIWTEGRSKRYAPCVGDNVIGTVIERRSDDFVVDIGGPFAAVLNTLAFEGATRRNRPKLVEGDLVYARVVFAHKDTDTELTCLEVTGKAGGFGPLKGGMSINCGSALSRRLLAVPPAPVLTALGETLKYEIAVGQNGRMWIDAPRSASVVLIANAIERSEFLREDQTRLLVQKLTSHMDRLDDG</sequence>
<dbReference type="AlphaFoldDB" id="A0AAV1I9K4"/>
<evidence type="ECO:0000256" key="2">
    <source>
        <dbReference type="ARBA" id="ARBA00004604"/>
    </source>
</evidence>
<dbReference type="InterPro" id="IPR004088">
    <property type="entry name" value="KH_dom_type_1"/>
</dbReference>
<proteinExistence type="inferred from homology"/>
<keyword evidence="12" id="KW-1185">Reference proteome</keyword>
<dbReference type="GO" id="GO:0071035">
    <property type="term" value="P:nuclear polyadenylation-dependent rRNA catabolic process"/>
    <property type="evidence" value="ECO:0007669"/>
    <property type="project" value="TreeGrafter"/>
</dbReference>
<feature type="domain" description="K Homology" evidence="10">
    <location>
        <begin position="149"/>
        <end position="195"/>
    </location>
</feature>
<evidence type="ECO:0000256" key="1">
    <source>
        <dbReference type="ARBA" id="ARBA00004496"/>
    </source>
</evidence>
<dbReference type="Gene3D" id="3.30.1370.10">
    <property type="entry name" value="K Homology domain, type 1"/>
    <property type="match status" value="1"/>
</dbReference>
<evidence type="ECO:0000259" key="10">
    <source>
        <dbReference type="Pfam" id="PF15985"/>
    </source>
</evidence>
<evidence type="ECO:0000256" key="3">
    <source>
        <dbReference type="ARBA" id="ARBA00007841"/>
    </source>
</evidence>
<dbReference type="InterPro" id="IPR012340">
    <property type="entry name" value="NA-bd_OB-fold"/>
</dbReference>
<evidence type="ECO:0000256" key="4">
    <source>
        <dbReference type="ARBA" id="ARBA00022490"/>
    </source>
</evidence>
<protein>
    <recommendedName>
        <fullName evidence="9">Ribosomal RNA-processing protein 40</fullName>
    </recommendedName>
</protein>
<dbReference type="GO" id="GO:0000176">
    <property type="term" value="C:nuclear exosome (RNase complex)"/>
    <property type="evidence" value="ECO:0007669"/>
    <property type="project" value="TreeGrafter"/>
</dbReference>
<dbReference type="Pfam" id="PF15985">
    <property type="entry name" value="KH_6"/>
    <property type="match status" value="1"/>
</dbReference>
<keyword evidence="4" id="KW-0963">Cytoplasm</keyword>
<dbReference type="CDD" id="cd05790">
    <property type="entry name" value="S1_Rrp40"/>
    <property type="match status" value="1"/>
</dbReference>
<dbReference type="EMBL" id="CAUYUE010000008">
    <property type="protein sequence ID" value="CAK0783367.1"/>
    <property type="molecule type" value="Genomic_DNA"/>
</dbReference>
<dbReference type="PANTHER" id="PTHR21321">
    <property type="entry name" value="PNAS-3 RELATED"/>
    <property type="match status" value="1"/>
</dbReference>
<dbReference type="InterPro" id="IPR026699">
    <property type="entry name" value="Exosome_RNA_bind1/RRP40/RRP4"/>
</dbReference>
<name>A0AAV1I9K4_9CHLO</name>
<evidence type="ECO:0000256" key="9">
    <source>
        <dbReference type="ARBA" id="ARBA00030615"/>
    </source>
</evidence>
<keyword evidence="7" id="KW-0694">RNA-binding</keyword>
<dbReference type="GO" id="GO:0000177">
    <property type="term" value="C:cytoplasmic exosome (RNase complex)"/>
    <property type="evidence" value="ECO:0007669"/>
    <property type="project" value="TreeGrafter"/>
</dbReference>
<dbReference type="PANTHER" id="PTHR21321:SF1">
    <property type="entry name" value="EXOSOME COMPLEX COMPONENT RRP40"/>
    <property type="match status" value="1"/>
</dbReference>
<dbReference type="GO" id="GO:0071038">
    <property type="term" value="P:TRAMP-dependent tRNA surveillance pathway"/>
    <property type="evidence" value="ECO:0007669"/>
    <property type="project" value="TreeGrafter"/>
</dbReference>
<dbReference type="SUPFAM" id="SSF54791">
    <property type="entry name" value="Eukaryotic type KH-domain (KH-domain type I)"/>
    <property type="match status" value="1"/>
</dbReference>
<dbReference type="Pfam" id="PF21262">
    <property type="entry name" value="RRP40_S1"/>
    <property type="match status" value="1"/>
</dbReference>
<accession>A0AAV1I9K4</accession>
<keyword evidence="8" id="KW-0539">Nucleus</keyword>
<dbReference type="InterPro" id="IPR049469">
    <property type="entry name" value="RRP40_KH-I"/>
</dbReference>
<dbReference type="CDD" id="cd22526">
    <property type="entry name" value="KH-I_Rrp40"/>
    <property type="match status" value="1"/>
</dbReference>
<reference evidence="11 12" key="1">
    <citation type="submission" date="2023-10" db="EMBL/GenBank/DDBJ databases">
        <authorList>
            <person name="Maclean D."/>
            <person name="Macfadyen A."/>
        </authorList>
    </citation>
    <scope>NUCLEOTIDE SEQUENCE [LARGE SCALE GENOMIC DNA]</scope>
</reference>
<comment type="similarity">
    <text evidence="3">Belongs to the RRP40 family.</text>
</comment>
<evidence type="ECO:0000256" key="6">
    <source>
        <dbReference type="ARBA" id="ARBA00022835"/>
    </source>
</evidence>
<dbReference type="GO" id="GO:0000467">
    <property type="term" value="P:exonucleolytic trimming to generate mature 3'-end of 5.8S rRNA from tricistronic rRNA transcript (SSU-rRNA, 5.8S rRNA, LSU-rRNA)"/>
    <property type="evidence" value="ECO:0007669"/>
    <property type="project" value="TreeGrafter"/>
</dbReference>
<evidence type="ECO:0000313" key="12">
    <source>
        <dbReference type="Proteomes" id="UP001314263"/>
    </source>
</evidence>
<gene>
    <name evidence="11" type="ORF">CVIRNUC_006566</name>
</gene>
<evidence type="ECO:0000256" key="5">
    <source>
        <dbReference type="ARBA" id="ARBA00022552"/>
    </source>
</evidence>
<dbReference type="Proteomes" id="UP001314263">
    <property type="component" value="Unassembled WGS sequence"/>
</dbReference>
<dbReference type="GO" id="GO:0003723">
    <property type="term" value="F:RNA binding"/>
    <property type="evidence" value="ECO:0007669"/>
    <property type="project" value="UniProtKB-KW"/>
</dbReference>
<dbReference type="Gene3D" id="2.40.50.140">
    <property type="entry name" value="Nucleic acid-binding proteins"/>
    <property type="match status" value="1"/>
</dbReference>
<keyword evidence="5" id="KW-0698">rRNA processing</keyword>
<keyword evidence="6" id="KW-0271">Exosome</keyword>
<comment type="caution">
    <text evidence="11">The sequence shown here is derived from an EMBL/GenBank/DDBJ whole genome shotgun (WGS) entry which is preliminary data.</text>
</comment>
<dbReference type="InterPro" id="IPR036612">
    <property type="entry name" value="KH_dom_type_1_sf"/>
</dbReference>
<organism evidence="11 12">
    <name type="scientific">Coccomyxa viridis</name>
    <dbReference type="NCBI Taxonomy" id="1274662"/>
    <lineage>
        <taxon>Eukaryota</taxon>
        <taxon>Viridiplantae</taxon>
        <taxon>Chlorophyta</taxon>
        <taxon>core chlorophytes</taxon>
        <taxon>Trebouxiophyceae</taxon>
        <taxon>Trebouxiophyceae incertae sedis</taxon>
        <taxon>Coccomyxaceae</taxon>
        <taxon>Coccomyxa</taxon>
    </lineage>
</organism>
<evidence type="ECO:0000256" key="7">
    <source>
        <dbReference type="ARBA" id="ARBA00022884"/>
    </source>
</evidence>
<dbReference type="GO" id="GO:0071051">
    <property type="term" value="P:poly(A)-dependent snoRNA 3'-end processing"/>
    <property type="evidence" value="ECO:0007669"/>
    <property type="project" value="TreeGrafter"/>
</dbReference>
<comment type="subcellular location">
    <subcellularLocation>
        <location evidence="1">Cytoplasm</location>
    </subcellularLocation>
    <subcellularLocation>
        <location evidence="2">Nucleus</location>
        <location evidence="2">Nucleolus</location>
    </subcellularLocation>
</comment>
<evidence type="ECO:0000256" key="8">
    <source>
        <dbReference type="ARBA" id="ARBA00023242"/>
    </source>
</evidence>
<dbReference type="GO" id="GO:0005730">
    <property type="term" value="C:nucleolus"/>
    <property type="evidence" value="ECO:0007669"/>
    <property type="project" value="UniProtKB-SubCell"/>
</dbReference>